<protein>
    <recommendedName>
        <fullName evidence="1">DUF7402 domain-containing protein</fullName>
    </recommendedName>
</protein>
<dbReference type="GO" id="GO:0008237">
    <property type="term" value="F:metallopeptidase activity"/>
    <property type="evidence" value="ECO:0007669"/>
    <property type="project" value="InterPro"/>
</dbReference>
<dbReference type="Gene3D" id="3.40.390.10">
    <property type="entry name" value="Collagenase (Catalytic Domain)"/>
    <property type="match status" value="1"/>
</dbReference>
<dbReference type="EMBL" id="BONQ01000110">
    <property type="protein sequence ID" value="GIG48887.1"/>
    <property type="molecule type" value="Genomic_DNA"/>
</dbReference>
<organism evidence="2 3">
    <name type="scientific">Dactylosporangium siamense</name>
    <dbReference type="NCBI Taxonomy" id="685454"/>
    <lineage>
        <taxon>Bacteria</taxon>
        <taxon>Bacillati</taxon>
        <taxon>Actinomycetota</taxon>
        <taxon>Actinomycetes</taxon>
        <taxon>Micromonosporales</taxon>
        <taxon>Micromonosporaceae</taxon>
        <taxon>Dactylosporangium</taxon>
    </lineage>
</organism>
<reference evidence="2" key="1">
    <citation type="submission" date="2021-01" db="EMBL/GenBank/DDBJ databases">
        <title>Whole genome shotgun sequence of Dactylosporangium siamense NBRC 106093.</title>
        <authorList>
            <person name="Komaki H."/>
            <person name="Tamura T."/>
        </authorList>
    </citation>
    <scope>NUCLEOTIDE SEQUENCE</scope>
    <source>
        <strain evidence="2">NBRC 106093</strain>
    </source>
</reference>
<name>A0A919PSF8_9ACTN</name>
<evidence type="ECO:0000259" key="1">
    <source>
        <dbReference type="Pfam" id="PF24135"/>
    </source>
</evidence>
<dbReference type="Proteomes" id="UP000660611">
    <property type="component" value="Unassembled WGS sequence"/>
</dbReference>
<sequence>MPRSARPGTTRVAVAITAVVAAALGLLGLNTFAGTALAGDRTIRTTLPANLPSDDVAKGLIYTGLQRRPAGPCGPGLLEVTGTSPVMCTHGPDAAPAGLSVKAGVPALAAAAPAAQSLAVCEGDGTSGRRVEVLYIHGSTSRYTQYLETFRTLAEGVDTIFNESAKETGGERHVRYVTETVSGACRPVVRDVQIADAALNANDWAPLLNAVKAAGYTRTDRKYLQFVDANVYCGIGGLAGDTRKSDANRSNSGPEYARADNGCWSAGVAAHELGHTLGAVNNNAPNASGYGHCTDEWDVMCYKDGDNVVVRTVCTNRSHDDRLDCNHDDYYSTNPPAGSYLSQYYNVADNLFLIKGSNPQPDSNLARSAVASASYTSAWESVAAINDGIDPSSSNDTVHPRWGTWPNSGQQWAELTWPAAVSVRRAQVYLFDDNQGIDLPSSWRLQYWTGSAYADVPGASGYPVTANAYITVTFTQVSTARLRVVLQSNGTNSVGLLEVKAYAS</sequence>
<dbReference type="SUPFAM" id="SSF55486">
    <property type="entry name" value="Metalloproteases ('zincins'), catalytic domain"/>
    <property type="match status" value="1"/>
</dbReference>
<evidence type="ECO:0000313" key="3">
    <source>
        <dbReference type="Proteomes" id="UP000660611"/>
    </source>
</evidence>
<dbReference type="AlphaFoldDB" id="A0A919PSF8"/>
<dbReference type="Pfam" id="PF24135">
    <property type="entry name" value="DUF7402"/>
    <property type="match status" value="1"/>
</dbReference>
<keyword evidence="3" id="KW-1185">Reference proteome</keyword>
<gene>
    <name evidence="2" type="ORF">Dsi01nite_069280</name>
</gene>
<dbReference type="InterPro" id="IPR024079">
    <property type="entry name" value="MetalloPept_cat_dom_sf"/>
</dbReference>
<dbReference type="RefSeq" id="WP_203850585.1">
    <property type="nucleotide sequence ID" value="NZ_BAAAVW010000020.1"/>
</dbReference>
<feature type="domain" description="DUF7402" evidence="1">
    <location>
        <begin position="364"/>
        <end position="502"/>
    </location>
</feature>
<dbReference type="InterPro" id="IPR055826">
    <property type="entry name" value="DUF7402"/>
</dbReference>
<accession>A0A919PSF8</accession>
<comment type="caution">
    <text evidence="2">The sequence shown here is derived from an EMBL/GenBank/DDBJ whole genome shotgun (WGS) entry which is preliminary data.</text>
</comment>
<evidence type="ECO:0000313" key="2">
    <source>
        <dbReference type="EMBL" id="GIG48887.1"/>
    </source>
</evidence>
<dbReference type="Gene3D" id="2.60.120.260">
    <property type="entry name" value="Galactose-binding domain-like"/>
    <property type="match status" value="1"/>
</dbReference>
<proteinExistence type="predicted"/>